<dbReference type="KEGG" id="osp:Odosp_2578"/>
<sequence length="173" mass="20638">MKTLFFIISFLGITDLTCIMFSITGTYAQHFESLSECKSIEDTLRYLQHTFLEPKDKFVGKPAKEVIEAYRKILPIKCATSHSSSPWIDEEGLSYIDRLGLYYYELFGRPQKGKQIYFDIYFEDTHAEVDSFKKKIAEEDWDNYDRYVNYFQDFIVKEIDIHLWDWGTRKKIE</sequence>
<protein>
    <submittedName>
        <fullName evidence="1">Uncharacterized protein</fullName>
    </submittedName>
</protein>
<accession>F9Z3B1</accession>
<reference evidence="1 2" key="1">
    <citation type="journal article" date="2011" name="Stand. Genomic Sci.">
        <title>Complete genome sequence of Odoribacter splanchnicus type strain (1651/6).</title>
        <authorList>
            <consortium name="US DOE Joint Genome Institute (JGI-PGF)"/>
            <person name="Goker M."/>
            <person name="Gronow S."/>
            <person name="Zeytun A."/>
            <person name="Nolan M."/>
            <person name="Lucas S."/>
            <person name="Lapidus A."/>
            <person name="Hammon N."/>
            <person name="Deshpande S."/>
            <person name="Cheng J.F."/>
            <person name="Pitluck S."/>
            <person name="Liolios K."/>
            <person name="Pagani I."/>
            <person name="Ivanova N."/>
            <person name="Mavromatis K."/>
            <person name="Ovchinikova G."/>
            <person name="Pati A."/>
            <person name="Tapia R."/>
            <person name="Han C."/>
            <person name="Goodwin L."/>
            <person name="Chen A."/>
            <person name="Palaniappan K."/>
            <person name="Land M."/>
            <person name="Hauser L."/>
            <person name="Jeffries C.D."/>
            <person name="Brambilla E.M."/>
            <person name="Rohde M."/>
            <person name="Detter J.C."/>
            <person name="Woyke T."/>
            <person name="Bristow J."/>
            <person name="Markowitz V."/>
            <person name="Hugenholtz P."/>
            <person name="Eisen J.A."/>
            <person name="Kyrpides N.C."/>
            <person name="Klenk H.P."/>
        </authorList>
    </citation>
    <scope>NUCLEOTIDE SEQUENCE [LARGE SCALE GENOMIC DNA]</scope>
    <source>
        <strain evidence="2">ATCC 29572 / DSM 20712 / JCM 15291 / NCTC 10825 / 1651/6</strain>
    </source>
</reference>
<dbReference type="RefSeq" id="WP_013612753.1">
    <property type="nucleotide sequence ID" value="NC_015160.1"/>
</dbReference>
<dbReference type="HOGENOM" id="CLU_1609150_0_0_10"/>
<proteinExistence type="predicted"/>
<dbReference type="EMBL" id="CP002544">
    <property type="protein sequence ID" value="ADY33560.1"/>
    <property type="molecule type" value="Genomic_DNA"/>
</dbReference>
<evidence type="ECO:0000313" key="2">
    <source>
        <dbReference type="Proteomes" id="UP000006657"/>
    </source>
</evidence>
<gene>
    <name evidence="1" type="ordered locus">Odosp_2578</name>
</gene>
<dbReference type="GeneID" id="61275806"/>
<organism evidence="1 2">
    <name type="scientific">Odoribacter splanchnicus (strain ATCC 29572 / DSM 20712 / CIP 104287 / JCM 15291 / NCTC 10825 / 1651/6)</name>
    <name type="common">Bacteroides splanchnicus</name>
    <dbReference type="NCBI Taxonomy" id="709991"/>
    <lineage>
        <taxon>Bacteria</taxon>
        <taxon>Pseudomonadati</taxon>
        <taxon>Bacteroidota</taxon>
        <taxon>Bacteroidia</taxon>
        <taxon>Bacteroidales</taxon>
        <taxon>Odoribacteraceae</taxon>
        <taxon>Odoribacter</taxon>
    </lineage>
</organism>
<dbReference type="PaxDb" id="709991-Odosp_2578"/>
<dbReference type="Proteomes" id="UP000006657">
    <property type="component" value="Chromosome"/>
</dbReference>
<evidence type="ECO:0000313" key="1">
    <source>
        <dbReference type="EMBL" id="ADY33560.1"/>
    </source>
</evidence>
<keyword evidence="2" id="KW-1185">Reference proteome</keyword>
<dbReference type="STRING" id="709991.Odosp_2578"/>
<dbReference type="AlphaFoldDB" id="F9Z3B1"/>
<name>F9Z3B1_ODOSD</name>
<dbReference type="BioCyc" id="OSPL709991:G1GRN-2626-MONOMER"/>